<dbReference type="Gene3D" id="3.40.430.10">
    <property type="entry name" value="Dihydrofolate Reductase, subunit A"/>
    <property type="match status" value="1"/>
</dbReference>
<name>A0A7W4LV02_BACVE</name>
<dbReference type="InterPro" id="IPR050765">
    <property type="entry name" value="Riboflavin_Biosynth_HTPR"/>
</dbReference>
<evidence type="ECO:0000313" key="3">
    <source>
        <dbReference type="Proteomes" id="UP000587477"/>
    </source>
</evidence>
<organism evidence="2 3">
    <name type="scientific">Bacillus velezensis</name>
    <dbReference type="NCBI Taxonomy" id="492670"/>
    <lineage>
        <taxon>Bacteria</taxon>
        <taxon>Bacillati</taxon>
        <taxon>Bacillota</taxon>
        <taxon>Bacilli</taxon>
        <taxon>Bacillales</taxon>
        <taxon>Bacillaceae</taxon>
        <taxon>Bacillus</taxon>
        <taxon>Bacillus amyloliquefaciens group</taxon>
    </lineage>
</organism>
<dbReference type="Pfam" id="PF01872">
    <property type="entry name" value="RibD_C"/>
    <property type="match status" value="1"/>
</dbReference>
<dbReference type="AlphaFoldDB" id="A0A7W4LV02"/>
<dbReference type="GO" id="GO:0009231">
    <property type="term" value="P:riboflavin biosynthetic process"/>
    <property type="evidence" value="ECO:0007669"/>
    <property type="project" value="InterPro"/>
</dbReference>
<dbReference type="PANTHER" id="PTHR38011:SF11">
    <property type="entry name" value="2,5-DIAMINO-6-RIBOSYLAMINO-4(3H)-PYRIMIDINONE 5'-PHOSPHATE REDUCTASE"/>
    <property type="match status" value="1"/>
</dbReference>
<dbReference type="InterPro" id="IPR002734">
    <property type="entry name" value="RibDG_C"/>
</dbReference>
<protein>
    <recommendedName>
        <fullName evidence="1">Bacterial bifunctional deaminase-reductase C-terminal domain-containing protein</fullName>
    </recommendedName>
</protein>
<gene>
    <name evidence="2" type="primary">yyaP</name>
    <name evidence="2" type="ORF">BACVE_002349</name>
</gene>
<sequence length="176" mass="20263">MSGQRKLVFYGAVSADGYLARENHSLDWLIGTEGEDGTDYEAFYESVDTIIMGRKTYEEILVLLPEEFPYKGKECYVFSRTLTGCTEHVRFIHEEPADFIKALKRQEGKRIWIVGGSDLLHPVLEEKLVDEFIIQIAPVLLGRGISLFKPGDRETGLKLTDVRRYKQFAELHYEVR</sequence>
<dbReference type="RefSeq" id="WP_017418861.1">
    <property type="nucleotide sequence ID" value="NZ_CP027868.1"/>
</dbReference>
<evidence type="ECO:0000259" key="1">
    <source>
        <dbReference type="Pfam" id="PF01872"/>
    </source>
</evidence>
<accession>A0A7W4LV02</accession>
<dbReference type="SUPFAM" id="SSF53597">
    <property type="entry name" value="Dihydrofolate reductase-like"/>
    <property type="match status" value="1"/>
</dbReference>
<evidence type="ECO:0000313" key="2">
    <source>
        <dbReference type="EMBL" id="QOY27337.1"/>
    </source>
</evidence>
<dbReference type="Proteomes" id="UP000587477">
    <property type="component" value="Chromosome"/>
</dbReference>
<proteinExistence type="predicted"/>
<dbReference type="InterPro" id="IPR024072">
    <property type="entry name" value="DHFR-like_dom_sf"/>
</dbReference>
<dbReference type="GO" id="GO:0008703">
    <property type="term" value="F:5-amino-6-(5-phosphoribosylamino)uracil reductase activity"/>
    <property type="evidence" value="ECO:0007669"/>
    <property type="project" value="InterPro"/>
</dbReference>
<dbReference type="PANTHER" id="PTHR38011">
    <property type="entry name" value="DIHYDROFOLATE REDUCTASE FAMILY PROTEIN (AFU_ORTHOLOGUE AFUA_8G06820)"/>
    <property type="match status" value="1"/>
</dbReference>
<reference evidence="3" key="1">
    <citation type="submission" date="2020-10" db="EMBL/GenBank/DDBJ databases">
        <title>Complete genome sequence of Bacillus velezensis NST6.</title>
        <authorList>
            <person name="Choi J."/>
        </authorList>
    </citation>
    <scope>NUCLEOTIDE SEQUENCE [LARGE SCALE GENOMIC DNA]</scope>
    <source>
        <strain evidence="3">NST6</strain>
    </source>
</reference>
<feature type="domain" description="Bacterial bifunctional deaminase-reductase C-terminal" evidence="1">
    <location>
        <begin position="7"/>
        <end position="165"/>
    </location>
</feature>
<dbReference type="EMBL" id="CP063687">
    <property type="protein sequence ID" value="QOY27337.1"/>
    <property type="molecule type" value="Genomic_DNA"/>
</dbReference>